<dbReference type="EMBL" id="GGFL01009487">
    <property type="protein sequence ID" value="MBW73665.1"/>
    <property type="molecule type" value="Transcribed_RNA"/>
</dbReference>
<reference evidence="1" key="1">
    <citation type="submission" date="2018-01" db="EMBL/GenBank/DDBJ databases">
        <title>An insight into the sialome of Amazonian anophelines.</title>
        <authorList>
            <person name="Ribeiro J.M."/>
            <person name="Scarpassa V."/>
            <person name="Calvo E."/>
        </authorList>
    </citation>
    <scope>NUCLEOTIDE SEQUENCE</scope>
</reference>
<protein>
    <submittedName>
        <fullName evidence="1">Putative secreted protein</fullName>
    </submittedName>
</protein>
<evidence type="ECO:0000313" key="1">
    <source>
        <dbReference type="EMBL" id="MBW73665.1"/>
    </source>
</evidence>
<accession>A0A2M4D7X5</accession>
<proteinExistence type="predicted"/>
<dbReference type="AlphaFoldDB" id="A0A2M4D7X5"/>
<name>A0A2M4D7X5_ANODA</name>
<sequence length="94" mass="11064">MVLVYTYFNLKFLLFPSCAVRHLHAWNSSLRGKFLWIARMRRPLGEESIRVTEHLVLPGMLKHMRPKQTCAVVTALQKRRKTSNHKNPIRYGAF</sequence>
<organism evidence="1">
    <name type="scientific">Anopheles darlingi</name>
    <name type="common">Mosquito</name>
    <dbReference type="NCBI Taxonomy" id="43151"/>
    <lineage>
        <taxon>Eukaryota</taxon>
        <taxon>Metazoa</taxon>
        <taxon>Ecdysozoa</taxon>
        <taxon>Arthropoda</taxon>
        <taxon>Hexapoda</taxon>
        <taxon>Insecta</taxon>
        <taxon>Pterygota</taxon>
        <taxon>Neoptera</taxon>
        <taxon>Endopterygota</taxon>
        <taxon>Diptera</taxon>
        <taxon>Nematocera</taxon>
        <taxon>Culicoidea</taxon>
        <taxon>Culicidae</taxon>
        <taxon>Anophelinae</taxon>
        <taxon>Anopheles</taxon>
    </lineage>
</organism>